<evidence type="ECO:0000256" key="4">
    <source>
        <dbReference type="SAM" id="MobiDB-lite"/>
    </source>
</evidence>
<dbReference type="SUPFAM" id="SSF50630">
    <property type="entry name" value="Acid proteases"/>
    <property type="match status" value="1"/>
</dbReference>
<evidence type="ECO:0000259" key="5">
    <source>
        <dbReference type="PROSITE" id="PS51767"/>
    </source>
</evidence>
<dbReference type="Pfam" id="PF00026">
    <property type="entry name" value="Asp"/>
    <property type="match status" value="1"/>
</dbReference>
<reference evidence="6 7" key="1">
    <citation type="journal article" date="2020" name="ISME J.">
        <title>Uncovering the hidden diversity of litter-decomposition mechanisms in mushroom-forming fungi.</title>
        <authorList>
            <person name="Floudas D."/>
            <person name="Bentzer J."/>
            <person name="Ahren D."/>
            <person name="Johansson T."/>
            <person name="Persson P."/>
            <person name="Tunlid A."/>
        </authorList>
    </citation>
    <scope>NUCLEOTIDE SEQUENCE [LARGE SCALE GENOMIC DNA]</scope>
    <source>
        <strain evidence="6 7">CBS 406.79</strain>
    </source>
</reference>
<accession>A0A8H5HBY1</accession>
<dbReference type="CDD" id="cd05471">
    <property type="entry name" value="pepsin_like"/>
    <property type="match status" value="1"/>
</dbReference>
<comment type="similarity">
    <text evidence="1 3">Belongs to the peptidase A1 family.</text>
</comment>
<comment type="caution">
    <text evidence="6">The sequence shown here is derived from an EMBL/GenBank/DDBJ whole genome shotgun (WGS) entry which is preliminary data.</text>
</comment>
<sequence length="393" mass="41516">MSRVIIDSISISPQLASGIKNLEDIVQSDFQRARKYLSPFALGHGPRAAIEARTKNPHHSGSSSQPSPSGTGRAITVNDARSSNTWTGANNVFKADATCQSTRKPVTVDYGSGSFTGTEYTGTFILGGQASGLRIENQSFAVAKEAQGFDGVDGILGIGPVDLTSSTVAGESSVPTVTDNAYKQGLISTEMIGISYQPSQAEGGGNMANGSLMFGSVDKTKITSEVTWVPITTQSPASKYWGIDQKITYGSSTESILELTAGIVDTGTTLIMIAEDAFLKYKALIGAEMDEKTSLLKLSADKVKNLQSMYFHVGGTTFELTANGQIWPRALNAALGGDADACYLVFASTGQNSGSGLDFINGFTFLQRFYSCYDVSGARVGLATTPWTEAETN</sequence>
<dbReference type="Gene3D" id="2.40.70.10">
    <property type="entry name" value="Acid Proteases"/>
    <property type="match status" value="2"/>
</dbReference>
<dbReference type="PROSITE" id="PS51767">
    <property type="entry name" value="PEPTIDASE_A1"/>
    <property type="match status" value="1"/>
</dbReference>
<dbReference type="GO" id="GO:0006508">
    <property type="term" value="P:proteolysis"/>
    <property type="evidence" value="ECO:0007669"/>
    <property type="project" value="UniProtKB-KW"/>
</dbReference>
<feature type="domain" description="Peptidase A1" evidence="5">
    <location>
        <begin position="61"/>
        <end position="383"/>
    </location>
</feature>
<dbReference type="InterPro" id="IPR021109">
    <property type="entry name" value="Peptidase_aspartic_dom_sf"/>
</dbReference>
<evidence type="ECO:0000256" key="1">
    <source>
        <dbReference type="ARBA" id="ARBA00007447"/>
    </source>
</evidence>
<organism evidence="6 7">
    <name type="scientific">Collybiopsis confluens</name>
    <dbReference type="NCBI Taxonomy" id="2823264"/>
    <lineage>
        <taxon>Eukaryota</taxon>
        <taxon>Fungi</taxon>
        <taxon>Dikarya</taxon>
        <taxon>Basidiomycota</taxon>
        <taxon>Agaricomycotina</taxon>
        <taxon>Agaricomycetes</taxon>
        <taxon>Agaricomycetidae</taxon>
        <taxon>Agaricales</taxon>
        <taxon>Marasmiineae</taxon>
        <taxon>Omphalotaceae</taxon>
        <taxon>Collybiopsis</taxon>
    </lineage>
</organism>
<protein>
    <recommendedName>
        <fullName evidence="5">Peptidase A1 domain-containing protein</fullName>
    </recommendedName>
</protein>
<name>A0A8H5HBY1_9AGAR</name>
<dbReference type="PROSITE" id="PS00141">
    <property type="entry name" value="ASP_PROTEASE"/>
    <property type="match status" value="1"/>
</dbReference>
<dbReference type="EMBL" id="JAACJN010000063">
    <property type="protein sequence ID" value="KAF5380686.1"/>
    <property type="molecule type" value="Genomic_DNA"/>
</dbReference>
<proteinExistence type="inferred from homology"/>
<evidence type="ECO:0000313" key="7">
    <source>
        <dbReference type="Proteomes" id="UP000518752"/>
    </source>
</evidence>
<dbReference type="InterPro" id="IPR001461">
    <property type="entry name" value="Aspartic_peptidase_A1"/>
</dbReference>
<gene>
    <name evidence="6" type="ORF">D9757_007042</name>
</gene>
<feature type="region of interest" description="Disordered" evidence="4">
    <location>
        <begin position="53"/>
        <end position="83"/>
    </location>
</feature>
<dbReference type="PRINTS" id="PR00792">
    <property type="entry name" value="PEPSIN"/>
</dbReference>
<evidence type="ECO:0000256" key="2">
    <source>
        <dbReference type="ARBA" id="ARBA00022750"/>
    </source>
</evidence>
<dbReference type="OrthoDB" id="660550at2759"/>
<dbReference type="PANTHER" id="PTHR47966:SF51">
    <property type="entry name" value="BETA-SITE APP-CLEAVING ENZYME, ISOFORM A-RELATED"/>
    <property type="match status" value="1"/>
</dbReference>
<keyword evidence="3" id="KW-0378">Hydrolase</keyword>
<keyword evidence="7" id="KW-1185">Reference proteome</keyword>
<evidence type="ECO:0000256" key="3">
    <source>
        <dbReference type="RuleBase" id="RU000454"/>
    </source>
</evidence>
<keyword evidence="2 3" id="KW-0064">Aspartyl protease</keyword>
<dbReference type="InterPro" id="IPR033121">
    <property type="entry name" value="PEPTIDASE_A1"/>
</dbReference>
<dbReference type="InterPro" id="IPR034164">
    <property type="entry name" value="Pepsin-like_dom"/>
</dbReference>
<dbReference type="InterPro" id="IPR001969">
    <property type="entry name" value="Aspartic_peptidase_AS"/>
</dbReference>
<keyword evidence="3" id="KW-0645">Protease</keyword>
<dbReference type="PANTHER" id="PTHR47966">
    <property type="entry name" value="BETA-SITE APP-CLEAVING ENZYME, ISOFORM A-RELATED"/>
    <property type="match status" value="1"/>
</dbReference>
<evidence type="ECO:0000313" key="6">
    <source>
        <dbReference type="EMBL" id="KAF5380686.1"/>
    </source>
</evidence>
<dbReference type="Proteomes" id="UP000518752">
    <property type="component" value="Unassembled WGS sequence"/>
</dbReference>
<feature type="compositionally biased region" description="Low complexity" evidence="4">
    <location>
        <begin position="59"/>
        <end position="70"/>
    </location>
</feature>
<dbReference type="GO" id="GO:0004190">
    <property type="term" value="F:aspartic-type endopeptidase activity"/>
    <property type="evidence" value="ECO:0007669"/>
    <property type="project" value="UniProtKB-KW"/>
</dbReference>
<dbReference type="AlphaFoldDB" id="A0A8H5HBY1"/>